<evidence type="ECO:0000313" key="2">
    <source>
        <dbReference type="EMBL" id="WIM87393.1"/>
    </source>
</evidence>
<protein>
    <submittedName>
        <fullName evidence="2">VOC family protein</fullName>
    </submittedName>
</protein>
<dbReference type="Gene3D" id="3.10.180.10">
    <property type="entry name" value="2,3-Dihydroxybiphenyl 1,2-Dioxygenase, domain 1"/>
    <property type="match status" value="1"/>
</dbReference>
<feature type="domain" description="VOC" evidence="1">
    <location>
        <begin position="4"/>
        <end position="137"/>
    </location>
</feature>
<sequence>MQPHIDVVTLAVTDLDRSLRFYTDLGFESDGIIGTEFAGSETEPAGRTAMFRLRDGLTLSLYPITELAKDAGVDVEAVRGHGFSIGHAVASRGAVDAVLEAARQAGAHVSAVAERPWGVYSGYFTDPDGHLWEAVYFEG</sequence>
<keyword evidence="3" id="KW-1185">Reference proteome</keyword>
<dbReference type="SUPFAM" id="SSF54593">
    <property type="entry name" value="Glyoxalase/Bleomycin resistance protein/Dihydroxybiphenyl dioxygenase"/>
    <property type="match status" value="1"/>
</dbReference>
<name>A0ABY8VUR8_9MYCO</name>
<dbReference type="InterPro" id="IPR037523">
    <property type="entry name" value="VOC_core"/>
</dbReference>
<dbReference type="EMBL" id="CP126981">
    <property type="protein sequence ID" value="WIM87393.1"/>
    <property type="molecule type" value="Genomic_DNA"/>
</dbReference>
<dbReference type="PANTHER" id="PTHR36503">
    <property type="entry name" value="BLR2520 PROTEIN"/>
    <property type="match status" value="1"/>
</dbReference>
<dbReference type="RefSeq" id="WP_285187104.1">
    <property type="nucleotide sequence ID" value="NZ_CP126981.1"/>
</dbReference>
<reference evidence="2 3" key="1">
    <citation type="journal article" date="2023" name="Microbiol. Resour. Announc.">
        <title>Complete Genome Sequence of Mycobacterium wuenschmanii, a novel Nontuberculous Mycobacterium Isolated from a captive population of Amazon Milk Frogs.</title>
        <authorList>
            <person name="Hicks J."/>
            <person name="Zeineldin M."/>
            <person name="Ward H."/>
            <person name="Wuenschmann A."/>
            <person name="Camp P."/>
            <person name="Farrell D."/>
            <person name="Lehman K."/>
            <person name="Thacker T."/>
            <person name="Cuthbert E."/>
        </authorList>
    </citation>
    <scope>NUCLEOTIDE SEQUENCE [LARGE SCALE GENOMIC DNA]</scope>
    <source>
        <strain evidence="2 3">Wuenschmanii</strain>
    </source>
</reference>
<dbReference type="InterPro" id="IPR029068">
    <property type="entry name" value="Glyas_Bleomycin-R_OHBP_Dase"/>
</dbReference>
<accession>A0ABY8VUR8</accession>
<organism evidence="2 3">
    <name type="scientific">Candidatus Mycobacterium wuenschmannii</name>
    <dbReference type="NCBI Taxonomy" id="3027808"/>
    <lineage>
        <taxon>Bacteria</taxon>
        <taxon>Bacillati</taxon>
        <taxon>Actinomycetota</taxon>
        <taxon>Actinomycetes</taxon>
        <taxon>Mycobacteriales</taxon>
        <taxon>Mycobacteriaceae</taxon>
        <taxon>Mycobacterium</taxon>
    </lineage>
</organism>
<dbReference type="Pfam" id="PF00903">
    <property type="entry name" value="Glyoxalase"/>
    <property type="match status" value="1"/>
</dbReference>
<dbReference type="PANTHER" id="PTHR36503:SF1">
    <property type="entry name" value="BLR2520 PROTEIN"/>
    <property type="match status" value="1"/>
</dbReference>
<dbReference type="InterPro" id="IPR004360">
    <property type="entry name" value="Glyas_Fos-R_dOase_dom"/>
</dbReference>
<proteinExistence type="predicted"/>
<evidence type="ECO:0000259" key="1">
    <source>
        <dbReference type="PROSITE" id="PS51819"/>
    </source>
</evidence>
<gene>
    <name evidence="2" type="ORF">PT015_21530</name>
</gene>
<evidence type="ECO:0000313" key="3">
    <source>
        <dbReference type="Proteomes" id="UP001236585"/>
    </source>
</evidence>
<dbReference type="PROSITE" id="PS51819">
    <property type="entry name" value="VOC"/>
    <property type="match status" value="1"/>
</dbReference>
<dbReference type="Proteomes" id="UP001236585">
    <property type="component" value="Chromosome"/>
</dbReference>